<dbReference type="PANTHER" id="PTHR38098">
    <property type="entry name" value="LPS-ASSEMBLY LIPOPROTEIN LPTE"/>
    <property type="match status" value="1"/>
</dbReference>
<comment type="subunit">
    <text evidence="6">Component of the lipopolysaccharide transport and assembly complex. Interacts with LptD.</text>
</comment>
<gene>
    <name evidence="6" type="primary">lptE</name>
    <name evidence="8" type="ORF">E4P82_02830</name>
</gene>
<keyword evidence="2 6" id="KW-0472">Membrane</keyword>
<reference evidence="8 9" key="1">
    <citation type="submission" date="2019-03" db="EMBL/GenBank/DDBJ databases">
        <title>Metabolic reconstructions from genomes of highly enriched 'Candidatus Accumulibacter' and 'Candidatus Competibacter' bioreactor populations.</title>
        <authorList>
            <person name="Annavajhala M.K."/>
            <person name="Welles L."/>
            <person name="Abbas B."/>
            <person name="Sorokin D."/>
            <person name="Park H."/>
            <person name="Van Loosdrecht M."/>
            <person name="Chandran K."/>
        </authorList>
    </citation>
    <scope>NUCLEOTIDE SEQUENCE [LARGE SCALE GENOMIC DNA]</scope>
    <source>
        <strain evidence="8 9">SBR_G</strain>
    </source>
</reference>
<dbReference type="Proteomes" id="UP000760480">
    <property type="component" value="Unassembled WGS sequence"/>
</dbReference>
<evidence type="ECO:0000256" key="2">
    <source>
        <dbReference type="ARBA" id="ARBA00023136"/>
    </source>
</evidence>
<keyword evidence="3" id="KW-0564">Palmitate</keyword>
<evidence type="ECO:0000313" key="8">
    <source>
        <dbReference type="EMBL" id="NMQ18223.1"/>
    </source>
</evidence>
<accession>A0ABX1TFT8</accession>
<dbReference type="RefSeq" id="WP_312913988.1">
    <property type="nucleotide sequence ID" value="NZ_SPMZ01000009.1"/>
</dbReference>
<keyword evidence="9" id="KW-1185">Reference proteome</keyword>
<protein>
    <recommendedName>
        <fullName evidence="6">LPS-assembly lipoprotein LptE</fullName>
    </recommendedName>
</protein>
<dbReference type="Gene3D" id="3.30.160.150">
    <property type="entry name" value="Lipoprotein like domain"/>
    <property type="match status" value="1"/>
</dbReference>
<evidence type="ECO:0000256" key="1">
    <source>
        <dbReference type="ARBA" id="ARBA00022729"/>
    </source>
</evidence>
<dbReference type="Pfam" id="PF04390">
    <property type="entry name" value="LptE"/>
    <property type="match status" value="1"/>
</dbReference>
<evidence type="ECO:0000256" key="3">
    <source>
        <dbReference type="ARBA" id="ARBA00023139"/>
    </source>
</evidence>
<evidence type="ECO:0000256" key="5">
    <source>
        <dbReference type="ARBA" id="ARBA00023288"/>
    </source>
</evidence>
<organism evidence="8 9">
    <name type="scientific">Candidatus Competibacter phosphatis</name>
    <dbReference type="NCBI Taxonomy" id="221280"/>
    <lineage>
        <taxon>Bacteria</taxon>
        <taxon>Pseudomonadati</taxon>
        <taxon>Pseudomonadota</taxon>
        <taxon>Gammaproteobacteria</taxon>
        <taxon>Candidatus Competibacteraceae</taxon>
        <taxon>Candidatus Competibacter</taxon>
    </lineage>
</organism>
<dbReference type="EMBL" id="SPMZ01000009">
    <property type="protein sequence ID" value="NMQ18223.1"/>
    <property type="molecule type" value="Genomic_DNA"/>
</dbReference>
<keyword evidence="4 6" id="KW-0998">Cell outer membrane</keyword>
<keyword evidence="1" id="KW-0732">Signal</keyword>
<comment type="caution">
    <text evidence="8">The sequence shown here is derived from an EMBL/GenBank/DDBJ whole genome shotgun (WGS) entry which is preliminary data.</text>
</comment>
<evidence type="ECO:0000256" key="4">
    <source>
        <dbReference type="ARBA" id="ARBA00023237"/>
    </source>
</evidence>
<dbReference type="PANTHER" id="PTHR38098:SF1">
    <property type="entry name" value="LPS-ASSEMBLY LIPOPROTEIN LPTE"/>
    <property type="match status" value="1"/>
</dbReference>
<evidence type="ECO:0000256" key="7">
    <source>
        <dbReference type="SAM" id="MobiDB-lite"/>
    </source>
</evidence>
<sequence length="197" mass="21409">MALRRGQATAQDRDRARQTGQPGVLSEANMRRIVLSGLGLWVLLLGGCGFQLRGQAQLPPELSVVYLQSQTAIGTPPGALSRKLRLLLANNGVTVTRDPAQAKATITILREGSGRRVVAVDRINVKRQYFLAYDAAYQVTLANGKTLIPLEGLSANRTLLFDENAVLGFEAAQEILVDSMAEDLAWQIVRRLQTIGS</sequence>
<evidence type="ECO:0000256" key="6">
    <source>
        <dbReference type="HAMAP-Rule" id="MF_01186"/>
    </source>
</evidence>
<keyword evidence="5" id="KW-0449">Lipoprotein</keyword>
<name>A0ABX1TFT8_9GAMM</name>
<evidence type="ECO:0000313" key="9">
    <source>
        <dbReference type="Proteomes" id="UP000760480"/>
    </source>
</evidence>
<dbReference type="HAMAP" id="MF_01186">
    <property type="entry name" value="LPS_assembly_LptE"/>
    <property type="match status" value="1"/>
</dbReference>
<dbReference type="InterPro" id="IPR007485">
    <property type="entry name" value="LPS_assembly_LptE"/>
</dbReference>
<proteinExistence type="inferred from homology"/>
<feature type="region of interest" description="Disordered" evidence="7">
    <location>
        <begin position="1"/>
        <end position="23"/>
    </location>
</feature>
<comment type="function">
    <text evidence="6">Together with LptD, is involved in the assembly of lipopolysaccharide (LPS) at the surface of the outer membrane. Required for the proper assembly of LptD. Binds LPS and may serve as the LPS recognition site at the outer membrane.</text>
</comment>
<comment type="similarity">
    <text evidence="6">Belongs to the LptE lipoprotein family.</text>
</comment>